<proteinExistence type="predicted"/>
<gene>
    <name evidence="1" type="ORF">SAMN05192581_102663</name>
</gene>
<sequence length="43" mass="5027">MEKRIIKAIIAERQQEISKIQLVERPISLLGMKKGQFQGMSWI</sequence>
<reference evidence="1 2" key="1">
    <citation type="submission" date="2016-10" db="EMBL/GenBank/DDBJ databases">
        <authorList>
            <person name="de Groot N.N."/>
        </authorList>
    </citation>
    <scope>NUCLEOTIDE SEQUENCE [LARGE SCALE GENOMIC DNA]</scope>
    <source>
        <strain evidence="1 2">NLAE-zl-C500</strain>
    </source>
</reference>
<organism evidence="1 2">
    <name type="scientific">Bacteroides ovatus</name>
    <dbReference type="NCBI Taxonomy" id="28116"/>
    <lineage>
        <taxon>Bacteria</taxon>
        <taxon>Pseudomonadati</taxon>
        <taxon>Bacteroidota</taxon>
        <taxon>Bacteroidia</taxon>
        <taxon>Bacteroidales</taxon>
        <taxon>Bacteroidaceae</taxon>
        <taxon>Bacteroides</taxon>
    </lineage>
</organism>
<protein>
    <submittedName>
        <fullName evidence="1">Uncharacterized protein</fullName>
    </submittedName>
</protein>
<name>A0A1G6G6Z1_BACOV</name>
<evidence type="ECO:0000313" key="2">
    <source>
        <dbReference type="Proteomes" id="UP000183670"/>
    </source>
</evidence>
<dbReference type="EMBL" id="FMYE01000026">
    <property type="protein sequence ID" value="SDB77731.1"/>
    <property type="molecule type" value="Genomic_DNA"/>
</dbReference>
<evidence type="ECO:0000313" key="1">
    <source>
        <dbReference type="EMBL" id="SDB77731.1"/>
    </source>
</evidence>
<dbReference type="RefSeq" id="WP_008026195.1">
    <property type="nucleotide sequence ID" value="NZ_FMYE01000026.1"/>
</dbReference>
<accession>A0A1G6G6Z1</accession>
<dbReference type="Proteomes" id="UP000183670">
    <property type="component" value="Unassembled WGS sequence"/>
</dbReference>
<dbReference type="AlphaFoldDB" id="A0A1G6G6Z1"/>